<feature type="compositionally biased region" description="Polar residues" evidence="7">
    <location>
        <begin position="1362"/>
        <end position="1379"/>
    </location>
</feature>
<dbReference type="InterPro" id="IPR056511">
    <property type="entry name" value="IDM1_C"/>
</dbReference>
<feature type="region of interest" description="Disordered" evidence="7">
    <location>
        <begin position="799"/>
        <end position="822"/>
    </location>
</feature>
<comment type="caution">
    <text evidence="9">The sequence shown here is derived from an EMBL/GenBank/DDBJ whole genome shotgun (WGS) entry which is preliminary data.</text>
</comment>
<dbReference type="Pfam" id="PF05641">
    <property type="entry name" value="Agenet"/>
    <property type="match status" value="1"/>
</dbReference>
<dbReference type="GO" id="GO:0006357">
    <property type="term" value="P:regulation of transcription by RNA polymerase II"/>
    <property type="evidence" value="ECO:0007669"/>
    <property type="project" value="TreeGrafter"/>
</dbReference>
<gene>
    <name evidence="9" type="ORF">Cgig2_031460</name>
</gene>
<keyword evidence="10" id="KW-1185">Reference proteome</keyword>
<dbReference type="InterPro" id="IPR054292">
    <property type="entry name" value="DUF7028"/>
</dbReference>
<evidence type="ECO:0000256" key="2">
    <source>
        <dbReference type="ARBA" id="ARBA00022723"/>
    </source>
</evidence>
<proteinExistence type="predicted"/>
<dbReference type="Proteomes" id="UP001153076">
    <property type="component" value="Unassembled WGS sequence"/>
</dbReference>
<dbReference type="InterPro" id="IPR011011">
    <property type="entry name" value="Znf_FYVE_PHD"/>
</dbReference>
<dbReference type="InterPro" id="IPR008395">
    <property type="entry name" value="Agenet-like_dom"/>
</dbReference>
<dbReference type="SUPFAM" id="SSF57903">
    <property type="entry name" value="FYVE/PHD zinc finger"/>
    <property type="match status" value="1"/>
</dbReference>
<dbReference type="GO" id="GO:0008270">
    <property type="term" value="F:zinc ion binding"/>
    <property type="evidence" value="ECO:0007669"/>
    <property type="project" value="UniProtKB-KW"/>
</dbReference>
<evidence type="ECO:0000256" key="1">
    <source>
        <dbReference type="ARBA" id="ARBA00004123"/>
    </source>
</evidence>
<dbReference type="InterPro" id="IPR001965">
    <property type="entry name" value="Znf_PHD"/>
</dbReference>
<evidence type="ECO:0000256" key="6">
    <source>
        <dbReference type="PROSITE-ProRule" id="PRU00146"/>
    </source>
</evidence>
<dbReference type="Pfam" id="PF16135">
    <property type="entry name" value="TDBD"/>
    <property type="match status" value="1"/>
</dbReference>
<evidence type="ECO:0000259" key="8">
    <source>
        <dbReference type="PROSITE" id="PS50016"/>
    </source>
</evidence>
<name>A0A9Q1K6U5_9CARY</name>
<feature type="region of interest" description="Disordered" evidence="7">
    <location>
        <begin position="1357"/>
        <end position="1379"/>
    </location>
</feature>
<dbReference type="Pfam" id="PF00628">
    <property type="entry name" value="PHD"/>
    <property type="match status" value="1"/>
</dbReference>
<keyword evidence="3 6" id="KW-0863">Zinc-finger</keyword>
<dbReference type="PANTHER" id="PTHR46309:SF12">
    <property type="entry name" value="GB|AAC80581.1"/>
    <property type="match status" value="1"/>
</dbReference>
<evidence type="ECO:0000256" key="3">
    <source>
        <dbReference type="ARBA" id="ARBA00022771"/>
    </source>
</evidence>
<sequence>MADSGYHRKRKRNLMEAKKKLLVGERVEVRSTEDGFQGSWHAGRVVACRTLVREVRYDNLLLDDQSDYLTEFVEVSNVIDGNFSRSEALNGIGWRGRIRPLPPVRQLAHNGVQYGLCVDAYYNEAWWEGVVFDGEEGPDGWKIFFPDLGDEMAMNIQHLRITQDWDEITGEWKPRGKWLFLEIIQEHEMDNIIPVSIRQIWYDVRDRTDFGQIGEWSSPVKSLWRKLIMEVINDKLRPSVDEFLNLHNFSEHKLVNGEHDSTRTLEPNSSCPHAIVAPVHSGIQDGRLMTEKVDTTMVVDECVGTAQRIMGSQDASPSSRVAANTSNHMITKALSVIHSELKRSTELSVYNGSAGFCPDASMNPSGSPPSRRNSVSGNSLDPKGKKWRPATGTSDLKPKYCPRSIDEYLHSGCKHPENVRNHLLFLGWKIEYANVNGANRVRYTSPEGKRFYHLRKLCERFEKTISGNLSDTVQLAKEMISLSPDNMNLLPLVNKQSLSIYNGSEGLFPDSSMKKTNGSPPSTVLKSEKNSLGSDCQKWQPVDATFNLEPESCPQAIDEYLLGTSNRPTSHLTRKVRRHLLSLGWKIEYANVKGIIRIRYTSPEGKKFQDLRLLCETFKKTLSGNPAQIIEHAQERISSSIDSLNSIPLVSKQCSGCVNDGEIAVPKPNDLSFEPEYCPDAISRYLKCSKISKSKKPFYELVVQARKHMKAIGWSFWFRPKYGRDEWRYVSPTSGKTYYSLRTACKAIANGRELNTIIPCTSSRIKDVMCNEEPKGQSGDELSLSETVAQENSFFKTRSTNSSMRRKFRSTGINKHQRVKNSQKQCTAERLSTNFLSKKGKALGRVRNSSDGRNVTRVLRSSKRIRQTGPSTSSQVPRTLLSWLIDNGVVLPRDKVQYRCKRSVKPMAEGRITREGIKCSCCQKVFTLSGFEAHAGSSCHRPAANIFLEDGRSLVECQMQMINKNSKSLSTQSPNENGGNKHQGWNDHICSVCHYGGELILCDQCPSSFHASCLNLQGIPDGDWFCPSCCCGSCGESQFDVNTGHFTDNSALCCYQCERQFHARCIRDREMVKMDVCPEENWFCSKTCEKVHWGLQQLLGKPILVGHNNLTWTLMKPTLHNPGCDDKCDAVAMAENYGKLSVALEVMHECFEPVKEPQTKRDLVEDVIFSRGSHLSRLNFRGFYTVLLERNDELITVATLRVYGSKVAEIPLIGTRFQHRRLGMCRILMNEIEKSSSAYQDLANGYLIKNLRELGVERLVLPAAASVLNTWTTSFGFSPMTQPERSEFLGYTFLDFQDSIMCQKLLKKLPSPLLHVSADTPAPAVQHGRLENIKGSNTVLDFEGNSGISDVFQEDRLEGSESVDQGAQSNGTDNKSNSVCDDQNCPVPMVTDFTCQEPEPLDCKGVEREKWNGSLKFYKRKKALELRPSVPPAKYPNVQPMFNIECGHLVFDTDSLAETIWLHTKVRSEPNQLG</sequence>
<comment type="subcellular location">
    <subcellularLocation>
        <location evidence="1">Nucleus</location>
    </subcellularLocation>
</comment>
<dbReference type="InterPro" id="IPR019787">
    <property type="entry name" value="Znf_PHD-finger"/>
</dbReference>
<organism evidence="9 10">
    <name type="scientific">Carnegiea gigantea</name>
    <dbReference type="NCBI Taxonomy" id="171969"/>
    <lineage>
        <taxon>Eukaryota</taxon>
        <taxon>Viridiplantae</taxon>
        <taxon>Streptophyta</taxon>
        <taxon>Embryophyta</taxon>
        <taxon>Tracheophyta</taxon>
        <taxon>Spermatophyta</taxon>
        <taxon>Magnoliopsida</taxon>
        <taxon>eudicotyledons</taxon>
        <taxon>Gunneridae</taxon>
        <taxon>Pentapetalae</taxon>
        <taxon>Caryophyllales</taxon>
        <taxon>Cactineae</taxon>
        <taxon>Cactaceae</taxon>
        <taxon>Cactoideae</taxon>
        <taxon>Echinocereeae</taxon>
        <taxon>Carnegiea</taxon>
    </lineage>
</organism>
<dbReference type="PANTHER" id="PTHR46309">
    <property type="entry name" value="PHD FINGER PROTEIN 12"/>
    <property type="match status" value="1"/>
</dbReference>
<accession>A0A9Q1K6U5</accession>
<evidence type="ECO:0000313" key="9">
    <source>
        <dbReference type="EMBL" id="KAJ8437944.1"/>
    </source>
</evidence>
<dbReference type="GO" id="GO:0005634">
    <property type="term" value="C:nucleus"/>
    <property type="evidence" value="ECO:0007669"/>
    <property type="project" value="UniProtKB-SubCell"/>
</dbReference>
<protein>
    <recommendedName>
        <fullName evidence="8">PHD-type domain-containing protein</fullName>
    </recommendedName>
</protein>
<feature type="compositionally biased region" description="Low complexity" evidence="7">
    <location>
        <begin position="361"/>
        <end position="379"/>
    </location>
</feature>
<evidence type="ECO:0000256" key="5">
    <source>
        <dbReference type="ARBA" id="ARBA00023242"/>
    </source>
</evidence>
<dbReference type="EMBL" id="JAKOGI010000275">
    <property type="protein sequence ID" value="KAJ8437944.1"/>
    <property type="molecule type" value="Genomic_DNA"/>
</dbReference>
<feature type="region of interest" description="Disordered" evidence="7">
    <location>
        <begin position="360"/>
        <end position="395"/>
    </location>
</feature>
<evidence type="ECO:0000256" key="7">
    <source>
        <dbReference type="SAM" id="MobiDB-lite"/>
    </source>
</evidence>
<feature type="compositionally biased region" description="Basic residues" evidence="7">
    <location>
        <begin position="804"/>
        <end position="821"/>
    </location>
</feature>
<feature type="domain" description="PHD-type" evidence="8">
    <location>
        <begin position="987"/>
        <end position="1032"/>
    </location>
</feature>
<reference evidence="9" key="1">
    <citation type="submission" date="2022-04" db="EMBL/GenBank/DDBJ databases">
        <title>Carnegiea gigantea Genome sequencing and assembly v2.</title>
        <authorList>
            <person name="Copetti D."/>
            <person name="Sanderson M.J."/>
            <person name="Burquez A."/>
            <person name="Wojciechowski M.F."/>
        </authorList>
    </citation>
    <scope>NUCLEOTIDE SEQUENCE</scope>
    <source>
        <strain evidence="9">SGP5-SGP5p</strain>
        <tissue evidence="9">Aerial part</tissue>
    </source>
</reference>
<keyword evidence="2" id="KW-0479">Metal-binding</keyword>
<keyword evidence="5" id="KW-0539">Nucleus</keyword>
<dbReference type="CDD" id="cd20405">
    <property type="entry name" value="Tudor_Agenet_AtDUF_rpt1_3"/>
    <property type="match status" value="1"/>
</dbReference>
<evidence type="ECO:0000256" key="4">
    <source>
        <dbReference type="ARBA" id="ARBA00022833"/>
    </source>
</evidence>
<dbReference type="Gene3D" id="3.30.40.10">
    <property type="entry name" value="Zinc/RING finger domain, C3HC4 (zinc finger)"/>
    <property type="match status" value="2"/>
</dbReference>
<dbReference type="InterPro" id="IPR042163">
    <property type="entry name" value="PHF12"/>
</dbReference>
<dbReference type="PROSITE" id="PS50016">
    <property type="entry name" value="ZF_PHD_2"/>
    <property type="match status" value="1"/>
</dbReference>
<dbReference type="GO" id="GO:0003714">
    <property type="term" value="F:transcription corepressor activity"/>
    <property type="evidence" value="ECO:0007669"/>
    <property type="project" value="InterPro"/>
</dbReference>
<dbReference type="OrthoDB" id="1903104at2759"/>
<dbReference type="InterPro" id="IPR013083">
    <property type="entry name" value="Znf_RING/FYVE/PHD"/>
</dbReference>
<keyword evidence="4" id="KW-0862">Zinc</keyword>
<dbReference type="SMART" id="SM00249">
    <property type="entry name" value="PHD"/>
    <property type="match status" value="2"/>
</dbReference>
<dbReference type="InterPro" id="IPR032308">
    <property type="entry name" value="TDBD"/>
</dbReference>
<dbReference type="Pfam" id="PF22970">
    <property type="entry name" value="DUF7028"/>
    <property type="match status" value="3"/>
</dbReference>
<dbReference type="Pfam" id="PF23209">
    <property type="entry name" value="IDM1_C"/>
    <property type="match status" value="1"/>
</dbReference>
<evidence type="ECO:0000313" key="10">
    <source>
        <dbReference type="Proteomes" id="UP001153076"/>
    </source>
</evidence>